<keyword evidence="1" id="KW-0812">Transmembrane</keyword>
<evidence type="ECO:0008006" key="4">
    <source>
        <dbReference type="Google" id="ProtNLM"/>
    </source>
</evidence>
<name>A0E4X4_PARTE</name>
<keyword evidence="1" id="KW-1133">Transmembrane helix</keyword>
<protein>
    <recommendedName>
        <fullName evidence="4">Transmembrane protein</fullName>
    </recommendedName>
</protein>
<reference evidence="2 3" key="1">
    <citation type="journal article" date="2006" name="Nature">
        <title>Global trends of whole-genome duplications revealed by the ciliate Paramecium tetraurelia.</title>
        <authorList>
            <consortium name="Genoscope"/>
            <person name="Aury J.-M."/>
            <person name="Jaillon O."/>
            <person name="Duret L."/>
            <person name="Noel B."/>
            <person name="Jubin C."/>
            <person name="Porcel B.M."/>
            <person name="Segurens B."/>
            <person name="Daubin V."/>
            <person name="Anthouard V."/>
            <person name="Aiach N."/>
            <person name="Arnaiz O."/>
            <person name="Billaut A."/>
            <person name="Beisson J."/>
            <person name="Blanc I."/>
            <person name="Bouhouche K."/>
            <person name="Camara F."/>
            <person name="Duharcourt S."/>
            <person name="Guigo R."/>
            <person name="Gogendeau D."/>
            <person name="Katinka M."/>
            <person name="Keller A.-M."/>
            <person name="Kissmehl R."/>
            <person name="Klotz C."/>
            <person name="Koll F."/>
            <person name="Le Moue A."/>
            <person name="Lepere C."/>
            <person name="Malinsky S."/>
            <person name="Nowacki M."/>
            <person name="Nowak J.K."/>
            <person name="Plattner H."/>
            <person name="Poulain J."/>
            <person name="Ruiz F."/>
            <person name="Serrano V."/>
            <person name="Zagulski M."/>
            <person name="Dessen P."/>
            <person name="Betermier M."/>
            <person name="Weissenbach J."/>
            <person name="Scarpelli C."/>
            <person name="Schachter V."/>
            <person name="Sperling L."/>
            <person name="Meyer E."/>
            <person name="Cohen J."/>
            <person name="Wincker P."/>
        </authorList>
    </citation>
    <scope>NUCLEOTIDE SEQUENCE [LARGE SCALE GENOMIC DNA]</scope>
    <source>
        <strain evidence="2 3">Stock d4-2</strain>
    </source>
</reference>
<feature type="transmembrane region" description="Helical" evidence="1">
    <location>
        <begin position="110"/>
        <end position="133"/>
    </location>
</feature>
<proteinExistence type="predicted"/>
<gene>
    <name evidence="2" type="ORF">GSPATT00023517001</name>
</gene>
<keyword evidence="1" id="KW-0472">Membrane</keyword>
<dbReference type="RefSeq" id="XP_001457738.1">
    <property type="nucleotide sequence ID" value="XM_001457701.1"/>
</dbReference>
<feature type="transmembrane region" description="Helical" evidence="1">
    <location>
        <begin position="73"/>
        <end position="98"/>
    </location>
</feature>
<dbReference type="EMBL" id="CT868659">
    <property type="protein sequence ID" value="CAK90341.1"/>
    <property type="molecule type" value="Genomic_DNA"/>
</dbReference>
<dbReference type="Proteomes" id="UP000000600">
    <property type="component" value="Unassembled WGS sequence"/>
</dbReference>
<evidence type="ECO:0000313" key="3">
    <source>
        <dbReference type="Proteomes" id="UP000000600"/>
    </source>
</evidence>
<dbReference type="HOGENOM" id="CLU_1819593_0_0_1"/>
<keyword evidence="3" id="KW-1185">Reference proteome</keyword>
<dbReference type="KEGG" id="ptm:GSPATT00023517001"/>
<dbReference type="AlphaFoldDB" id="A0E4X4"/>
<dbReference type="GeneID" id="5043523"/>
<evidence type="ECO:0000313" key="2">
    <source>
        <dbReference type="EMBL" id="CAK90341.1"/>
    </source>
</evidence>
<accession>A0E4X4</accession>
<organism evidence="2 3">
    <name type="scientific">Paramecium tetraurelia</name>
    <dbReference type="NCBI Taxonomy" id="5888"/>
    <lineage>
        <taxon>Eukaryota</taxon>
        <taxon>Sar</taxon>
        <taxon>Alveolata</taxon>
        <taxon>Ciliophora</taxon>
        <taxon>Intramacronucleata</taxon>
        <taxon>Oligohymenophorea</taxon>
        <taxon>Peniculida</taxon>
        <taxon>Parameciidae</taxon>
        <taxon>Paramecium</taxon>
    </lineage>
</organism>
<dbReference type="InParanoid" id="A0E4X4"/>
<sequence length="142" mass="17354">MLLFLFFFNQLFQNPSIIQSYQRLRIILQSTFHLFLSIQQLQFLHICDNQVNKSDLFSLVFFFQQSEKLFNNYIIFLPLFLYILNSPIFRSWILIYTIKIISFYDYYVKIYYYNIIIPNNNIVVVQQFLINFISERLPSTKQ</sequence>
<evidence type="ECO:0000256" key="1">
    <source>
        <dbReference type="SAM" id="Phobius"/>
    </source>
</evidence>